<evidence type="ECO:0000313" key="1">
    <source>
        <dbReference type="EMBL" id="GMF36373.1"/>
    </source>
</evidence>
<reference evidence="1" key="1">
    <citation type="submission" date="2023-04" db="EMBL/GenBank/DDBJ databases">
        <title>Phytophthora fragariaefolia NBRC 109709.</title>
        <authorList>
            <person name="Ichikawa N."/>
            <person name="Sato H."/>
            <person name="Tonouchi N."/>
        </authorList>
    </citation>
    <scope>NUCLEOTIDE SEQUENCE</scope>
    <source>
        <strain evidence="1">NBRC 109709</strain>
    </source>
</reference>
<evidence type="ECO:0000313" key="2">
    <source>
        <dbReference type="Proteomes" id="UP001165121"/>
    </source>
</evidence>
<accession>A0A9W6XDH4</accession>
<gene>
    <name evidence="1" type="ORF">Pfra01_000988400</name>
</gene>
<name>A0A9W6XDH4_9STRA</name>
<comment type="caution">
    <text evidence="1">The sequence shown here is derived from an EMBL/GenBank/DDBJ whole genome shotgun (WGS) entry which is preliminary data.</text>
</comment>
<dbReference type="Proteomes" id="UP001165121">
    <property type="component" value="Unassembled WGS sequence"/>
</dbReference>
<organism evidence="1 2">
    <name type="scientific">Phytophthora fragariaefolia</name>
    <dbReference type="NCBI Taxonomy" id="1490495"/>
    <lineage>
        <taxon>Eukaryota</taxon>
        <taxon>Sar</taxon>
        <taxon>Stramenopiles</taxon>
        <taxon>Oomycota</taxon>
        <taxon>Peronosporomycetes</taxon>
        <taxon>Peronosporales</taxon>
        <taxon>Peronosporaceae</taxon>
        <taxon>Phytophthora</taxon>
    </lineage>
</organism>
<proteinExistence type="predicted"/>
<dbReference type="EMBL" id="BSXT01000940">
    <property type="protein sequence ID" value="GMF36373.1"/>
    <property type="molecule type" value="Genomic_DNA"/>
</dbReference>
<protein>
    <submittedName>
        <fullName evidence="1">Unnamed protein product</fullName>
    </submittedName>
</protein>
<dbReference type="AlphaFoldDB" id="A0A9W6XDH4"/>
<keyword evidence="2" id="KW-1185">Reference proteome</keyword>
<sequence>MTSSGIQIGTSSITAELKNGRDILVQIQVSQSRPAISCVDQQDRPLSSSAPSAAKDRTYVYERAPRAVEDVFPNLRPHQQSRLDDEVDMGDTYSLTTHGAQAHARTGSAASSNFGAVGDPGCTNSSGIATPSQNAASGSDFVTQMMQMFMHNNRHCKLSNNKISTEPPKFQGKSSEDADLWLFRIEEHFSAYATDRDSPDSHFADMAVPVLGTAAMSCTKHQLRSLLGTCVYGLRFCNDFVSLVAPVVKLAAVERQPAVMEQANSKTLTVGYA</sequence>